<dbReference type="PANTHER" id="PTHR11552">
    <property type="entry name" value="GLUCOSE-METHANOL-CHOLINE GMC OXIDOREDUCTASE"/>
    <property type="match status" value="1"/>
</dbReference>
<dbReference type="GO" id="GO:0050660">
    <property type="term" value="F:flavin adenine dinucleotide binding"/>
    <property type="evidence" value="ECO:0007669"/>
    <property type="project" value="InterPro"/>
</dbReference>
<dbReference type="GeneID" id="27704207"/>
<dbReference type="InterPro" id="IPR012132">
    <property type="entry name" value="GMC_OxRdtase"/>
</dbReference>
<dbReference type="Gene3D" id="3.50.50.60">
    <property type="entry name" value="FAD/NAD(P)-binding domain"/>
    <property type="match status" value="1"/>
</dbReference>
<proteinExistence type="inferred from homology"/>
<dbReference type="InterPro" id="IPR036188">
    <property type="entry name" value="FAD/NAD-bd_sf"/>
</dbReference>
<dbReference type="RefSeq" id="XP_016614837.1">
    <property type="nucleotide sequence ID" value="XM_016768991.1"/>
</dbReference>
<dbReference type="AlphaFoldDB" id="A0A0D2H4F2"/>
<sequence length="228" mass="24567">MPEAQTYCVPDQINSRNPILVCSAAQASSNGFCDGVFDYIIVGGGIAGCMLASLLLKSKPSPSALLIEAGPDMSNHPLTQAPLACFAAHGSDIDLNYKTVPQAHLDNRLLYEAGGKAFGGGSATNYATWTRGSKFDYDRRGGLLGDSRWSYNGLLHYFEKIERDYISTVAVSESSSSRKYPLRDQVLKAWLGLGLDKIANANSDDPIGCQRNGRELEGWGKAADEHSV</sequence>
<dbReference type="InterPro" id="IPR000172">
    <property type="entry name" value="GMC_OxRdtase_N"/>
</dbReference>
<dbReference type="Gene3D" id="3.30.560.10">
    <property type="entry name" value="Glucose Oxidase, domain 3"/>
    <property type="match status" value="1"/>
</dbReference>
<protein>
    <recommendedName>
        <fullName evidence="2">Glucose-methanol-choline oxidoreductase N-terminal domain-containing protein</fullName>
    </recommendedName>
</protein>
<comment type="similarity">
    <text evidence="1">Belongs to the GMC oxidoreductase family.</text>
</comment>
<dbReference type="GO" id="GO:0016614">
    <property type="term" value="F:oxidoreductase activity, acting on CH-OH group of donors"/>
    <property type="evidence" value="ECO:0007669"/>
    <property type="project" value="InterPro"/>
</dbReference>
<dbReference type="SUPFAM" id="SSF51905">
    <property type="entry name" value="FAD/NAD(P)-binding domain"/>
    <property type="match status" value="1"/>
</dbReference>
<dbReference type="OrthoDB" id="269227at2759"/>
<organism evidence="3">
    <name type="scientific">Cladophialophora bantiana (strain ATCC 10958 / CBS 173.52 / CDC B-1940 / NIH 8579)</name>
    <name type="common">Xylohypha bantiana</name>
    <dbReference type="NCBI Taxonomy" id="1442370"/>
    <lineage>
        <taxon>Eukaryota</taxon>
        <taxon>Fungi</taxon>
        <taxon>Dikarya</taxon>
        <taxon>Ascomycota</taxon>
        <taxon>Pezizomycotina</taxon>
        <taxon>Eurotiomycetes</taxon>
        <taxon>Chaetothyriomycetidae</taxon>
        <taxon>Chaetothyriales</taxon>
        <taxon>Herpotrichiellaceae</taxon>
        <taxon>Cladophialophora</taxon>
    </lineage>
</organism>
<reference evidence="3" key="1">
    <citation type="submission" date="2015-01" db="EMBL/GenBank/DDBJ databases">
        <title>The Genome Sequence of Cladophialophora bantiana CBS 173.52.</title>
        <authorList>
            <consortium name="The Broad Institute Genomics Platform"/>
            <person name="Cuomo C."/>
            <person name="de Hoog S."/>
            <person name="Gorbushina A."/>
            <person name="Stielow B."/>
            <person name="Teixiera M."/>
            <person name="Abouelleil A."/>
            <person name="Chapman S.B."/>
            <person name="Priest M."/>
            <person name="Young S.K."/>
            <person name="Wortman J."/>
            <person name="Nusbaum C."/>
            <person name="Birren B."/>
        </authorList>
    </citation>
    <scope>NUCLEOTIDE SEQUENCE [LARGE SCALE GENOMIC DNA]</scope>
    <source>
        <strain evidence="3">CBS 173.52</strain>
    </source>
</reference>
<accession>A0A0D2H4F2</accession>
<evidence type="ECO:0000259" key="2">
    <source>
        <dbReference type="Pfam" id="PF00732"/>
    </source>
</evidence>
<gene>
    <name evidence="3" type="ORF">Z519_11279</name>
</gene>
<dbReference type="HOGENOM" id="CLU_1214623_0_0_1"/>
<feature type="domain" description="Glucose-methanol-choline oxidoreductase N-terminal" evidence="2">
    <location>
        <begin position="37"/>
        <end position="206"/>
    </location>
</feature>
<dbReference type="EMBL" id="KN847000">
    <property type="protein sequence ID" value="KIW88168.1"/>
    <property type="molecule type" value="Genomic_DNA"/>
</dbReference>
<evidence type="ECO:0000256" key="1">
    <source>
        <dbReference type="ARBA" id="ARBA00010790"/>
    </source>
</evidence>
<dbReference type="Pfam" id="PF00732">
    <property type="entry name" value="GMC_oxred_N"/>
    <property type="match status" value="1"/>
</dbReference>
<name>A0A0D2H4F2_CLAB1</name>
<evidence type="ECO:0000313" key="3">
    <source>
        <dbReference type="EMBL" id="KIW88168.1"/>
    </source>
</evidence>
<dbReference type="PANTHER" id="PTHR11552:SF123">
    <property type="entry name" value="GMC OXIDOREDUCTASE (AFU_ORTHOLOGUE AFUA_2G01770)-RELATED"/>
    <property type="match status" value="1"/>
</dbReference>